<keyword evidence="2" id="KW-1185">Reference proteome</keyword>
<sequence>MFYSQIKLDGSEEGELVNDFEVIESISKTSLHDDRFYAVKEEICLVVQHLSSALTSCKATSANSPLRPCTIIAIRGKFTSPPRCFDAEIAVLGAPCDQIQIQL</sequence>
<evidence type="ECO:0000313" key="2">
    <source>
        <dbReference type="Proteomes" id="UP000268093"/>
    </source>
</evidence>
<accession>A0A433D9L1</accession>
<dbReference type="AlphaFoldDB" id="A0A433D9L1"/>
<evidence type="ECO:0000313" key="1">
    <source>
        <dbReference type="EMBL" id="RUP47554.1"/>
    </source>
</evidence>
<reference evidence="1 2" key="1">
    <citation type="journal article" date="2018" name="New Phytol.">
        <title>Phylogenomics of Endogonaceae and evolution of mycorrhizas within Mucoromycota.</title>
        <authorList>
            <person name="Chang Y."/>
            <person name="Desiro A."/>
            <person name="Na H."/>
            <person name="Sandor L."/>
            <person name="Lipzen A."/>
            <person name="Clum A."/>
            <person name="Barry K."/>
            <person name="Grigoriev I.V."/>
            <person name="Martin F.M."/>
            <person name="Stajich J.E."/>
            <person name="Smith M.E."/>
            <person name="Bonito G."/>
            <person name="Spatafora J.W."/>
        </authorList>
    </citation>
    <scope>NUCLEOTIDE SEQUENCE [LARGE SCALE GENOMIC DNA]</scope>
    <source>
        <strain evidence="1 2">GMNB39</strain>
    </source>
</reference>
<organism evidence="1 2">
    <name type="scientific">Jimgerdemannia flammicorona</name>
    <dbReference type="NCBI Taxonomy" id="994334"/>
    <lineage>
        <taxon>Eukaryota</taxon>
        <taxon>Fungi</taxon>
        <taxon>Fungi incertae sedis</taxon>
        <taxon>Mucoromycota</taxon>
        <taxon>Mucoromycotina</taxon>
        <taxon>Endogonomycetes</taxon>
        <taxon>Endogonales</taxon>
        <taxon>Endogonaceae</taxon>
        <taxon>Jimgerdemannia</taxon>
    </lineage>
</organism>
<dbReference type="Proteomes" id="UP000268093">
    <property type="component" value="Unassembled WGS sequence"/>
</dbReference>
<comment type="caution">
    <text evidence="1">The sequence shown here is derived from an EMBL/GenBank/DDBJ whole genome shotgun (WGS) entry which is preliminary data.</text>
</comment>
<gene>
    <name evidence="1" type="ORF">BC936DRAFT_145592</name>
</gene>
<dbReference type="EMBL" id="RBNI01004379">
    <property type="protein sequence ID" value="RUP47554.1"/>
    <property type="molecule type" value="Genomic_DNA"/>
</dbReference>
<proteinExistence type="predicted"/>
<protein>
    <submittedName>
        <fullName evidence="1">Uncharacterized protein</fullName>
    </submittedName>
</protein>
<name>A0A433D9L1_9FUNG</name>